<feature type="non-terminal residue" evidence="2">
    <location>
        <position position="1"/>
    </location>
</feature>
<accession>A0A392RU16</accession>
<proteinExistence type="predicted"/>
<evidence type="ECO:0000256" key="1">
    <source>
        <dbReference type="SAM" id="MobiDB-lite"/>
    </source>
</evidence>
<sequence length="30" mass="3351">NERHGVVSSRIGQGEKGNNDQNKLHNMSFP</sequence>
<keyword evidence="3" id="KW-1185">Reference proteome</keyword>
<dbReference type="Proteomes" id="UP000265520">
    <property type="component" value="Unassembled WGS sequence"/>
</dbReference>
<name>A0A392RU16_9FABA</name>
<reference evidence="2 3" key="1">
    <citation type="journal article" date="2018" name="Front. Plant Sci.">
        <title>Red Clover (Trifolium pratense) and Zigzag Clover (T. medium) - A Picture of Genomic Similarities and Differences.</title>
        <authorList>
            <person name="Dluhosova J."/>
            <person name="Istvanek J."/>
            <person name="Nedelnik J."/>
            <person name="Repkova J."/>
        </authorList>
    </citation>
    <scope>NUCLEOTIDE SEQUENCE [LARGE SCALE GENOMIC DNA]</scope>
    <source>
        <strain evidence="3">cv. 10/8</strain>
        <tissue evidence="2">Leaf</tissue>
    </source>
</reference>
<comment type="caution">
    <text evidence="2">The sequence shown here is derived from an EMBL/GenBank/DDBJ whole genome shotgun (WGS) entry which is preliminary data.</text>
</comment>
<evidence type="ECO:0000313" key="3">
    <source>
        <dbReference type="Proteomes" id="UP000265520"/>
    </source>
</evidence>
<dbReference type="EMBL" id="LXQA010268722">
    <property type="protein sequence ID" value="MCI39554.1"/>
    <property type="molecule type" value="Genomic_DNA"/>
</dbReference>
<dbReference type="AlphaFoldDB" id="A0A392RU16"/>
<feature type="compositionally biased region" description="Polar residues" evidence="1">
    <location>
        <begin position="19"/>
        <end position="30"/>
    </location>
</feature>
<evidence type="ECO:0000313" key="2">
    <source>
        <dbReference type="EMBL" id="MCI39554.1"/>
    </source>
</evidence>
<protein>
    <submittedName>
        <fullName evidence="2">Uncharacterized protein</fullName>
    </submittedName>
</protein>
<organism evidence="2 3">
    <name type="scientific">Trifolium medium</name>
    <dbReference type="NCBI Taxonomy" id="97028"/>
    <lineage>
        <taxon>Eukaryota</taxon>
        <taxon>Viridiplantae</taxon>
        <taxon>Streptophyta</taxon>
        <taxon>Embryophyta</taxon>
        <taxon>Tracheophyta</taxon>
        <taxon>Spermatophyta</taxon>
        <taxon>Magnoliopsida</taxon>
        <taxon>eudicotyledons</taxon>
        <taxon>Gunneridae</taxon>
        <taxon>Pentapetalae</taxon>
        <taxon>rosids</taxon>
        <taxon>fabids</taxon>
        <taxon>Fabales</taxon>
        <taxon>Fabaceae</taxon>
        <taxon>Papilionoideae</taxon>
        <taxon>50 kb inversion clade</taxon>
        <taxon>NPAAA clade</taxon>
        <taxon>Hologalegina</taxon>
        <taxon>IRL clade</taxon>
        <taxon>Trifolieae</taxon>
        <taxon>Trifolium</taxon>
    </lineage>
</organism>
<feature type="region of interest" description="Disordered" evidence="1">
    <location>
        <begin position="1"/>
        <end position="30"/>
    </location>
</feature>